<keyword evidence="4" id="KW-1185">Reference proteome</keyword>
<gene>
    <name evidence="3" type="ORF">N658DRAFT_523813</name>
</gene>
<dbReference type="Proteomes" id="UP001305647">
    <property type="component" value="Unassembled WGS sequence"/>
</dbReference>
<feature type="domain" description="Cyanovirin-N" evidence="2">
    <location>
        <begin position="31"/>
        <end position="138"/>
    </location>
</feature>
<proteinExistence type="predicted"/>
<reference evidence="3" key="2">
    <citation type="submission" date="2023-05" db="EMBL/GenBank/DDBJ databases">
        <authorList>
            <consortium name="Lawrence Berkeley National Laboratory"/>
            <person name="Steindorff A."/>
            <person name="Hensen N."/>
            <person name="Bonometti L."/>
            <person name="Westerberg I."/>
            <person name="Brannstrom I.O."/>
            <person name="Guillou S."/>
            <person name="Cros-Aarteil S."/>
            <person name="Calhoun S."/>
            <person name="Haridas S."/>
            <person name="Kuo A."/>
            <person name="Mondo S."/>
            <person name="Pangilinan J."/>
            <person name="Riley R."/>
            <person name="Labutti K."/>
            <person name="Andreopoulos B."/>
            <person name="Lipzen A."/>
            <person name="Chen C."/>
            <person name="Yanf M."/>
            <person name="Daum C."/>
            <person name="Ng V."/>
            <person name="Clum A."/>
            <person name="Ohm R."/>
            <person name="Martin F."/>
            <person name="Silar P."/>
            <person name="Natvig D."/>
            <person name="Lalanne C."/>
            <person name="Gautier V."/>
            <person name="Ament-Velasquez S.L."/>
            <person name="Kruys A."/>
            <person name="Hutchinson M.I."/>
            <person name="Powell A.J."/>
            <person name="Barry K."/>
            <person name="Miller A.N."/>
            <person name="Grigoriev I.V."/>
            <person name="Debuchy R."/>
            <person name="Gladieux P."/>
            <person name="Thoren M.H."/>
            <person name="Johannesson H."/>
        </authorList>
    </citation>
    <scope>NUCLEOTIDE SEQUENCE</scope>
    <source>
        <strain evidence="3">CBS 757.83</strain>
    </source>
</reference>
<evidence type="ECO:0000256" key="1">
    <source>
        <dbReference type="SAM" id="SignalP"/>
    </source>
</evidence>
<dbReference type="InterPro" id="IPR011058">
    <property type="entry name" value="Cyanovirin-N"/>
</dbReference>
<dbReference type="EMBL" id="MU863634">
    <property type="protein sequence ID" value="KAK4101743.1"/>
    <property type="molecule type" value="Genomic_DNA"/>
</dbReference>
<organism evidence="3 4">
    <name type="scientific">Parathielavia hyrcaniae</name>
    <dbReference type="NCBI Taxonomy" id="113614"/>
    <lineage>
        <taxon>Eukaryota</taxon>
        <taxon>Fungi</taxon>
        <taxon>Dikarya</taxon>
        <taxon>Ascomycota</taxon>
        <taxon>Pezizomycotina</taxon>
        <taxon>Sordariomycetes</taxon>
        <taxon>Sordariomycetidae</taxon>
        <taxon>Sordariales</taxon>
        <taxon>Chaetomiaceae</taxon>
        <taxon>Parathielavia</taxon>
    </lineage>
</organism>
<dbReference type="InterPro" id="IPR036673">
    <property type="entry name" value="Cyanovirin-N_sf"/>
</dbReference>
<feature type="chain" id="PRO_5043030510" evidence="1">
    <location>
        <begin position="24"/>
        <end position="151"/>
    </location>
</feature>
<dbReference type="SUPFAM" id="SSF51322">
    <property type="entry name" value="Cyanovirin-N"/>
    <property type="match status" value="1"/>
</dbReference>
<keyword evidence="1" id="KW-0732">Signal</keyword>
<evidence type="ECO:0000313" key="3">
    <source>
        <dbReference type="EMBL" id="KAK4101743.1"/>
    </source>
</evidence>
<dbReference type="AlphaFoldDB" id="A0AAN6T1W1"/>
<comment type="caution">
    <text evidence="3">The sequence shown here is derived from an EMBL/GenBank/DDBJ whole genome shotgun (WGS) entry which is preliminary data.</text>
</comment>
<dbReference type="SMART" id="SM01111">
    <property type="entry name" value="CVNH"/>
    <property type="match status" value="1"/>
</dbReference>
<evidence type="ECO:0000313" key="4">
    <source>
        <dbReference type="Proteomes" id="UP001305647"/>
    </source>
</evidence>
<protein>
    <submittedName>
        <fullName evidence="3">Cyanovirin-N</fullName>
    </submittedName>
</protein>
<accession>A0AAN6T1W1</accession>
<sequence>MRFFTRTFVSATLAVFALTSVRSEEAAEIQSFVDYCAYRGVNLTGDHWLEASCRNDMTAIFGYNYSWIDLNYCVGNNGGQLIAYENGIYSASCTNCGIDFEMKTLMLSCRCPDLDEREAASALDLNTTIYNYNGSIGCFNQLGNKTWRRAP</sequence>
<dbReference type="Gene3D" id="2.30.60.10">
    <property type="entry name" value="Cyanovirin-N"/>
    <property type="match status" value="1"/>
</dbReference>
<name>A0AAN6T1W1_9PEZI</name>
<evidence type="ECO:0000259" key="2">
    <source>
        <dbReference type="SMART" id="SM01111"/>
    </source>
</evidence>
<reference evidence="3" key="1">
    <citation type="journal article" date="2023" name="Mol. Phylogenet. Evol.">
        <title>Genome-scale phylogeny and comparative genomics of the fungal order Sordariales.</title>
        <authorList>
            <person name="Hensen N."/>
            <person name="Bonometti L."/>
            <person name="Westerberg I."/>
            <person name="Brannstrom I.O."/>
            <person name="Guillou S."/>
            <person name="Cros-Aarteil S."/>
            <person name="Calhoun S."/>
            <person name="Haridas S."/>
            <person name="Kuo A."/>
            <person name="Mondo S."/>
            <person name="Pangilinan J."/>
            <person name="Riley R."/>
            <person name="LaButti K."/>
            <person name="Andreopoulos B."/>
            <person name="Lipzen A."/>
            <person name="Chen C."/>
            <person name="Yan M."/>
            <person name="Daum C."/>
            <person name="Ng V."/>
            <person name="Clum A."/>
            <person name="Steindorff A."/>
            <person name="Ohm R.A."/>
            <person name="Martin F."/>
            <person name="Silar P."/>
            <person name="Natvig D.O."/>
            <person name="Lalanne C."/>
            <person name="Gautier V."/>
            <person name="Ament-Velasquez S.L."/>
            <person name="Kruys A."/>
            <person name="Hutchinson M.I."/>
            <person name="Powell A.J."/>
            <person name="Barry K."/>
            <person name="Miller A.N."/>
            <person name="Grigoriev I.V."/>
            <person name="Debuchy R."/>
            <person name="Gladieux P."/>
            <person name="Hiltunen Thoren M."/>
            <person name="Johannesson H."/>
        </authorList>
    </citation>
    <scope>NUCLEOTIDE SEQUENCE</scope>
    <source>
        <strain evidence="3">CBS 757.83</strain>
    </source>
</reference>
<dbReference type="Pfam" id="PF08881">
    <property type="entry name" value="CVNH"/>
    <property type="match status" value="1"/>
</dbReference>
<feature type="signal peptide" evidence="1">
    <location>
        <begin position="1"/>
        <end position="23"/>
    </location>
</feature>